<dbReference type="AlphaFoldDB" id="A0A0N5BGP6"/>
<sequence>MINLLLVVDKDSILVTKNEGLQYGKNSSEYHSIHQQKFLIEDAIDYIVTCEEYSFEQINNGVFQNVVGTPSSNGSRR</sequence>
<evidence type="ECO:0000313" key="1">
    <source>
        <dbReference type="Proteomes" id="UP000046392"/>
    </source>
</evidence>
<keyword evidence="1" id="KW-1185">Reference proteome</keyword>
<organism evidence="1 2">
    <name type="scientific">Strongyloides papillosus</name>
    <name type="common">Intestinal threadworm</name>
    <dbReference type="NCBI Taxonomy" id="174720"/>
    <lineage>
        <taxon>Eukaryota</taxon>
        <taxon>Metazoa</taxon>
        <taxon>Ecdysozoa</taxon>
        <taxon>Nematoda</taxon>
        <taxon>Chromadorea</taxon>
        <taxon>Rhabditida</taxon>
        <taxon>Tylenchina</taxon>
        <taxon>Panagrolaimomorpha</taxon>
        <taxon>Strongyloidoidea</taxon>
        <taxon>Strongyloididae</taxon>
        <taxon>Strongyloides</taxon>
    </lineage>
</organism>
<protein>
    <submittedName>
        <fullName evidence="2">Transcriptional regulator</fullName>
    </submittedName>
</protein>
<reference evidence="2" key="1">
    <citation type="submission" date="2017-02" db="UniProtKB">
        <authorList>
            <consortium name="WormBaseParasite"/>
        </authorList>
    </citation>
    <scope>IDENTIFICATION</scope>
</reference>
<proteinExistence type="predicted"/>
<dbReference type="WBParaSite" id="SPAL_0000514600.1">
    <property type="protein sequence ID" value="SPAL_0000514600.1"/>
    <property type="gene ID" value="SPAL_0000514600"/>
</dbReference>
<dbReference type="STRING" id="174720.A0A0N5BGP6"/>
<dbReference type="Proteomes" id="UP000046392">
    <property type="component" value="Unplaced"/>
</dbReference>
<evidence type="ECO:0000313" key="2">
    <source>
        <dbReference type="WBParaSite" id="SPAL_0000514600.1"/>
    </source>
</evidence>
<name>A0A0N5BGP6_STREA</name>
<accession>A0A0N5BGP6</accession>